<name>A0A6C0BCP2_9ZZZZ</name>
<dbReference type="EMBL" id="MN739120">
    <property type="protein sequence ID" value="QHS89820.1"/>
    <property type="molecule type" value="Genomic_DNA"/>
</dbReference>
<organism evidence="1">
    <name type="scientific">viral metagenome</name>
    <dbReference type="NCBI Taxonomy" id="1070528"/>
    <lineage>
        <taxon>unclassified sequences</taxon>
        <taxon>metagenomes</taxon>
        <taxon>organismal metagenomes</taxon>
    </lineage>
</organism>
<dbReference type="AlphaFoldDB" id="A0A6C0BCP2"/>
<evidence type="ECO:0000313" key="1">
    <source>
        <dbReference type="EMBL" id="QHS89820.1"/>
    </source>
</evidence>
<proteinExistence type="predicted"/>
<reference evidence="1" key="1">
    <citation type="journal article" date="2020" name="Nature">
        <title>Giant virus diversity and host interactions through global metagenomics.</title>
        <authorList>
            <person name="Schulz F."/>
            <person name="Roux S."/>
            <person name="Paez-Espino D."/>
            <person name="Jungbluth S."/>
            <person name="Walsh D.A."/>
            <person name="Denef V.J."/>
            <person name="McMahon K.D."/>
            <person name="Konstantinidis K.T."/>
            <person name="Eloe-Fadrosh E.A."/>
            <person name="Kyrpides N.C."/>
            <person name="Woyke T."/>
        </authorList>
    </citation>
    <scope>NUCLEOTIDE SEQUENCE</scope>
    <source>
        <strain evidence="1">GVMAG-M-3300010160-4</strain>
    </source>
</reference>
<sequence length="110" mass="12854">MQNCSCYDFDFVDHSVKPSKKAIEWYSKNQAKNLNSIMNGEYLSSDSEEENDKFPICIRCKMWSKNVDSGKKRCIKCEDLLNLGRHICHSEKQDSIQKDKKLTVDFISHK</sequence>
<protein>
    <submittedName>
        <fullName evidence="1">Uncharacterized protein</fullName>
    </submittedName>
</protein>
<accession>A0A6C0BCP2</accession>